<dbReference type="SMART" id="SM00387">
    <property type="entry name" value="HATPase_c"/>
    <property type="match status" value="1"/>
</dbReference>
<evidence type="ECO:0000256" key="5">
    <source>
        <dbReference type="ARBA" id="ARBA00022777"/>
    </source>
</evidence>
<dbReference type="PANTHER" id="PTHR43047:SF72">
    <property type="entry name" value="OSMOSENSING HISTIDINE PROTEIN KINASE SLN1"/>
    <property type="match status" value="1"/>
</dbReference>
<dbReference type="PRINTS" id="PR00344">
    <property type="entry name" value="BCTRLSENSOR"/>
</dbReference>
<dbReference type="SUPFAM" id="SSF53850">
    <property type="entry name" value="Periplasmic binding protein-like II"/>
    <property type="match status" value="1"/>
</dbReference>
<keyword evidence="7" id="KW-0732">Signal</keyword>
<protein>
    <recommendedName>
        <fullName evidence="2">histidine kinase</fullName>
        <ecNumber evidence="2">2.7.13.3</ecNumber>
    </recommendedName>
</protein>
<dbReference type="Gene3D" id="1.10.287.130">
    <property type="match status" value="1"/>
</dbReference>
<keyword evidence="6" id="KW-1133">Transmembrane helix</keyword>
<evidence type="ECO:0000256" key="6">
    <source>
        <dbReference type="SAM" id="Phobius"/>
    </source>
</evidence>
<evidence type="ECO:0000256" key="2">
    <source>
        <dbReference type="ARBA" id="ARBA00012438"/>
    </source>
</evidence>
<comment type="caution">
    <text evidence="9">The sequence shown here is derived from an EMBL/GenBank/DDBJ whole genome shotgun (WGS) entry which is preliminary data.</text>
</comment>
<accession>A0ABT8DZ74</accession>
<dbReference type="EC" id="2.7.13.3" evidence="2"/>
<dbReference type="RefSeq" id="WP_290361203.1">
    <property type="nucleotide sequence ID" value="NZ_JAUHHC010000006.1"/>
</dbReference>
<organism evidence="9 10">
    <name type="scientific">Roseateles violae</name>
    <dbReference type="NCBI Taxonomy" id="3058042"/>
    <lineage>
        <taxon>Bacteria</taxon>
        <taxon>Pseudomonadati</taxon>
        <taxon>Pseudomonadota</taxon>
        <taxon>Betaproteobacteria</taxon>
        <taxon>Burkholderiales</taxon>
        <taxon>Sphaerotilaceae</taxon>
        <taxon>Roseateles</taxon>
    </lineage>
</organism>
<evidence type="ECO:0000313" key="10">
    <source>
        <dbReference type="Proteomes" id="UP001228044"/>
    </source>
</evidence>
<keyword evidence="4" id="KW-0808">Transferase</keyword>
<evidence type="ECO:0000259" key="8">
    <source>
        <dbReference type="PROSITE" id="PS50109"/>
    </source>
</evidence>
<comment type="catalytic activity">
    <reaction evidence="1">
        <text>ATP + protein L-histidine = ADP + protein N-phospho-L-histidine.</text>
        <dbReference type="EC" id="2.7.13.3"/>
    </reaction>
</comment>
<keyword evidence="5" id="KW-0418">Kinase</keyword>
<evidence type="ECO:0000313" key="9">
    <source>
        <dbReference type="EMBL" id="MDN3922893.1"/>
    </source>
</evidence>
<dbReference type="InterPro" id="IPR036890">
    <property type="entry name" value="HATPase_C_sf"/>
</dbReference>
<feature type="transmembrane region" description="Helical" evidence="6">
    <location>
        <begin position="280"/>
        <end position="301"/>
    </location>
</feature>
<dbReference type="InterPro" id="IPR003594">
    <property type="entry name" value="HATPase_dom"/>
</dbReference>
<evidence type="ECO:0000256" key="7">
    <source>
        <dbReference type="SAM" id="SignalP"/>
    </source>
</evidence>
<feature type="chain" id="PRO_5045683849" description="histidine kinase" evidence="7">
    <location>
        <begin position="31"/>
        <end position="569"/>
    </location>
</feature>
<dbReference type="Pfam" id="PF00512">
    <property type="entry name" value="HisKA"/>
    <property type="match status" value="1"/>
</dbReference>
<name>A0ABT8DZ74_9BURK</name>
<evidence type="ECO:0000256" key="4">
    <source>
        <dbReference type="ARBA" id="ARBA00022679"/>
    </source>
</evidence>
<keyword evidence="6" id="KW-0472">Membrane</keyword>
<evidence type="ECO:0000256" key="1">
    <source>
        <dbReference type="ARBA" id="ARBA00000085"/>
    </source>
</evidence>
<dbReference type="PANTHER" id="PTHR43047">
    <property type="entry name" value="TWO-COMPONENT HISTIDINE PROTEIN KINASE"/>
    <property type="match status" value="1"/>
</dbReference>
<dbReference type="InterPro" id="IPR003661">
    <property type="entry name" value="HisK_dim/P_dom"/>
</dbReference>
<dbReference type="CDD" id="cd00082">
    <property type="entry name" value="HisKA"/>
    <property type="match status" value="1"/>
</dbReference>
<dbReference type="SUPFAM" id="SSF55874">
    <property type="entry name" value="ATPase domain of HSP90 chaperone/DNA topoisomerase II/histidine kinase"/>
    <property type="match status" value="1"/>
</dbReference>
<dbReference type="InterPro" id="IPR036097">
    <property type="entry name" value="HisK_dim/P_sf"/>
</dbReference>
<proteinExistence type="predicted"/>
<reference evidence="9 10" key="1">
    <citation type="submission" date="2023-06" db="EMBL/GenBank/DDBJ databases">
        <title>Pelomonas sp. PFR6 16S ribosomal RNA gene Genome sequencing and assembly.</title>
        <authorList>
            <person name="Woo H."/>
        </authorList>
    </citation>
    <scope>NUCLEOTIDE SEQUENCE [LARGE SCALE GENOMIC DNA]</scope>
    <source>
        <strain evidence="9 10">PFR6</strain>
    </source>
</reference>
<gene>
    <name evidence="9" type="ORF">QWJ38_21585</name>
</gene>
<sequence length="569" mass="61785">MIRILIRSIRRFGLWCPGLALLLLASAARANGLALSAEERAWIAEHPVLRVASSRSYGPFTFVDAGGAVRGLSIDYATRLQQLTGLQLQLMPPAPFADSMQALRGGRLDMMMSLRDAPERREFLAFTRPYISVPAVLLRRRVAGAAGAEAGELAPGEPVSVSRGYAVGGFLAERFPGNPLQIESDDRNLLRRLAGGEIGAGVADLASATFLMRSDGIGNVRVVADIGFAYDLGIGYRRDWPMLGRILQKGLDQIGADERQKIADRWIPLDRDSAGLRREVVIAATGVLALGLAAVGLLYAWNRALRRQVVARTEQLRQELAERRRLQDADHARAVAELANRAKTEFMSQASHELRTPLNAVLGFAQLLENDAARPLDATQRQRIAHIESAARHLLVLIEDMMSFSRLESGSLAVEPRPLDAGPVVQRCVELAMPAAQAAGIALRYAPDTQQRMALADPVRLEQVLHNLLSNAIKYNRRGSWVSVSAGPREPALFCIEVADGGLGLSAEQQSQLFQPFNRLGRGATTEGTGIGLVICKQLTERMGGRIRVHSEAGEGSRFTLELQAAAAV</sequence>
<feature type="domain" description="Histidine kinase" evidence="8">
    <location>
        <begin position="349"/>
        <end position="567"/>
    </location>
</feature>
<keyword evidence="10" id="KW-1185">Reference proteome</keyword>
<dbReference type="Gene3D" id="3.30.565.10">
    <property type="entry name" value="Histidine kinase-like ATPase, C-terminal domain"/>
    <property type="match status" value="1"/>
</dbReference>
<dbReference type="SMART" id="SM00388">
    <property type="entry name" value="HisKA"/>
    <property type="match status" value="1"/>
</dbReference>
<dbReference type="Proteomes" id="UP001228044">
    <property type="component" value="Unassembled WGS sequence"/>
</dbReference>
<evidence type="ECO:0000256" key="3">
    <source>
        <dbReference type="ARBA" id="ARBA00022553"/>
    </source>
</evidence>
<keyword evidence="3" id="KW-0597">Phosphoprotein</keyword>
<dbReference type="PROSITE" id="PS50109">
    <property type="entry name" value="HIS_KIN"/>
    <property type="match status" value="1"/>
</dbReference>
<dbReference type="SMART" id="SM00062">
    <property type="entry name" value="PBPb"/>
    <property type="match status" value="1"/>
</dbReference>
<dbReference type="InterPro" id="IPR005467">
    <property type="entry name" value="His_kinase_dom"/>
</dbReference>
<feature type="signal peptide" evidence="7">
    <location>
        <begin position="1"/>
        <end position="30"/>
    </location>
</feature>
<dbReference type="InterPro" id="IPR001638">
    <property type="entry name" value="Solute-binding_3/MltF_N"/>
</dbReference>
<dbReference type="Pfam" id="PF00497">
    <property type="entry name" value="SBP_bac_3"/>
    <property type="match status" value="1"/>
</dbReference>
<dbReference type="InterPro" id="IPR004358">
    <property type="entry name" value="Sig_transdc_His_kin-like_C"/>
</dbReference>
<dbReference type="EMBL" id="JAUHHC010000006">
    <property type="protein sequence ID" value="MDN3922893.1"/>
    <property type="molecule type" value="Genomic_DNA"/>
</dbReference>
<dbReference type="Pfam" id="PF02518">
    <property type="entry name" value="HATPase_c"/>
    <property type="match status" value="1"/>
</dbReference>
<dbReference type="SUPFAM" id="SSF47384">
    <property type="entry name" value="Homodimeric domain of signal transducing histidine kinase"/>
    <property type="match status" value="1"/>
</dbReference>
<keyword evidence="6" id="KW-0812">Transmembrane</keyword>
<dbReference type="Gene3D" id="3.40.190.10">
    <property type="entry name" value="Periplasmic binding protein-like II"/>
    <property type="match status" value="2"/>
</dbReference>
<dbReference type="CDD" id="cd01007">
    <property type="entry name" value="PBP2_BvgS_HisK_like"/>
    <property type="match status" value="1"/>
</dbReference>